<evidence type="ECO:0000313" key="1">
    <source>
        <dbReference type="EMBL" id="MDZ5087628.1"/>
    </source>
</evidence>
<name>A0ACC6ML61_MYCPF</name>
<gene>
    <name evidence="1" type="ORF">OHX15_19735</name>
</gene>
<proteinExistence type="predicted"/>
<sequence length="63" mass="6855">MRVTVDEDRCAGHGMCLTLCPEVFTMTEDGWAVADPGDVPPALQDAAHEAVQNCPERAIREID</sequence>
<dbReference type="Proteomes" id="UP001289645">
    <property type="component" value="Unassembled WGS sequence"/>
</dbReference>
<accession>A0ACC6ML61</accession>
<reference evidence="1 2" key="1">
    <citation type="journal article" date="2021" name="Chemosphere">
        <title>Bioballs carrying a syntrophic Rhodococcus and Mycolicibacterium consortium for simultaneous sorption and biodegradation of fuel oil in contaminated freshwater.</title>
        <authorList>
            <person name="Naloka K."/>
            <person name="Polrit D."/>
            <person name="Muangchinda C."/>
            <person name="Thoetkiattikul H."/>
            <person name="Pinyakong O."/>
        </authorList>
    </citation>
    <scope>NUCLEOTIDE SEQUENCE [LARGE SCALE GENOMIC DNA]</scope>
    <source>
        <strain evidence="1 2">J101</strain>
    </source>
</reference>
<protein>
    <submittedName>
        <fullName evidence="1">Ferredoxin</fullName>
    </submittedName>
</protein>
<dbReference type="EMBL" id="JAOXLN010000022">
    <property type="protein sequence ID" value="MDZ5087628.1"/>
    <property type="molecule type" value="Genomic_DNA"/>
</dbReference>
<comment type="caution">
    <text evidence="1">The sequence shown here is derived from an EMBL/GenBank/DDBJ whole genome shotgun (WGS) entry which is preliminary data.</text>
</comment>
<keyword evidence="2" id="KW-1185">Reference proteome</keyword>
<organism evidence="1 2">
    <name type="scientific">Mycolicibacterium parafortuitum</name>
    <name type="common">Mycobacterium parafortuitum</name>
    <dbReference type="NCBI Taxonomy" id="39692"/>
    <lineage>
        <taxon>Bacteria</taxon>
        <taxon>Bacillati</taxon>
        <taxon>Actinomycetota</taxon>
        <taxon>Actinomycetes</taxon>
        <taxon>Mycobacteriales</taxon>
        <taxon>Mycobacteriaceae</taxon>
        <taxon>Mycolicibacterium</taxon>
    </lineage>
</organism>
<evidence type="ECO:0000313" key="2">
    <source>
        <dbReference type="Proteomes" id="UP001289645"/>
    </source>
</evidence>